<name>A0ACC2KZ17_PERAE</name>
<dbReference type="Proteomes" id="UP001234297">
    <property type="component" value="Chromosome 6"/>
</dbReference>
<gene>
    <name evidence="1" type="ORF">MRB53_019680</name>
</gene>
<accession>A0ACC2KZ17</accession>
<comment type="caution">
    <text evidence="1">The sequence shown here is derived from an EMBL/GenBank/DDBJ whole genome shotgun (WGS) entry which is preliminary data.</text>
</comment>
<keyword evidence="2" id="KW-1185">Reference proteome</keyword>
<sequence>MGLLSKVSAVVIVLLLVSIHPNKACRVLGDKGVWEHRGGLLLGTLQKGPVPPSGNSGCTYVPGKPGPSCPVKEMNVAGNALARAGAYPPSIIPLGVASNEQ</sequence>
<protein>
    <submittedName>
        <fullName evidence="1">Uncharacterized protein</fullName>
    </submittedName>
</protein>
<organism evidence="1 2">
    <name type="scientific">Persea americana</name>
    <name type="common">Avocado</name>
    <dbReference type="NCBI Taxonomy" id="3435"/>
    <lineage>
        <taxon>Eukaryota</taxon>
        <taxon>Viridiplantae</taxon>
        <taxon>Streptophyta</taxon>
        <taxon>Embryophyta</taxon>
        <taxon>Tracheophyta</taxon>
        <taxon>Spermatophyta</taxon>
        <taxon>Magnoliopsida</taxon>
        <taxon>Magnoliidae</taxon>
        <taxon>Laurales</taxon>
        <taxon>Lauraceae</taxon>
        <taxon>Persea</taxon>
    </lineage>
</organism>
<proteinExistence type="predicted"/>
<evidence type="ECO:0000313" key="2">
    <source>
        <dbReference type="Proteomes" id="UP001234297"/>
    </source>
</evidence>
<dbReference type="EMBL" id="CM056814">
    <property type="protein sequence ID" value="KAJ8626373.1"/>
    <property type="molecule type" value="Genomic_DNA"/>
</dbReference>
<evidence type="ECO:0000313" key="1">
    <source>
        <dbReference type="EMBL" id="KAJ8626373.1"/>
    </source>
</evidence>
<reference evidence="1 2" key="1">
    <citation type="journal article" date="2022" name="Hortic Res">
        <title>A haplotype resolved chromosomal level avocado genome allows analysis of novel avocado genes.</title>
        <authorList>
            <person name="Nath O."/>
            <person name="Fletcher S.J."/>
            <person name="Hayward A."/>
            <person name="Shaw L.M."/>
            <person name="Masouleh A.K."/>
            <person name="Furtado A."/>
            <person name="Henry R.J."/>
            <person name="Mitter N."/>
        </authorList>
    </citation>
    <scope>NUCLEOTIDE SEQUENCE [LARGE SCALE GENOMIC DNA]</scope>
    <source>
        <strain evidence="2">cv. Hass</strain>
    </source>
</reference>